<dbReference type="EMBL" id="AYZH01000025">
    <property type="protein sequence ID" value="KRN01358.1"/>
    <property type="molecule type" value="Genomic_DNA"/>
</dbReference>
<comment type="caution">
    <text evidence="1">The sequence shown here is derived from an EMBL/GenBank/DDBJ whole genome shotgun (WGS) entry which is preliminary data.</text>
</comment>
<dbReference type="OrthoDB" id="2297760at2"/>
<accession>A0A0R2DBZ4</accession>
<dbReference type="RefSeq" id="WP_061777268.1">
    <property type="nucleotide sequence ID" value="NZ_AYZH01000025.1"/>
</dbReference>
<reference evidence="1 2" key="1">
    <citation type="journal article" date="2015" name="Genome Announc.">
        <title>Expanding the biotechnology potential of lactobacilli through comparative genomics of 213 strains and associated genera.</title>
        <authorList>
            <person name="Sun Z."/>
            <person name="Harris H.M."/>
            <person name="McCann A."/>
            <person name="Guo C."/>
            <person name="Argimon S."/>
            <person name="Zhang W."/>
            <person name="Yang X."/>
            <person name="Jeffery I.B."/>
            <person name="Cooney J.C."/>
            <person name="Kagawa T.F."/>
            <person name="Liu W."/>
            <person name="Song Y."/>
            <person name="Salvetti E."/>
            <person name="Wrobel A."/>
            <person name="Rasinkangas P."/>
            <person name="Parkhill J."/>
            <person name="Rea M.C."/>
            <person name="O'Sullivan O."/>
            <person name="Ritari J."/>
            <person name="Douillard F.P."/>
            <person name="Paul Ross R."/>
            <person name="Yang R."/>
            <person name="Briner A.E."/>
            <person name="Felis G.E."/>
            <person name="de Vos W.M."/>
            <person name="Barrangou R."/>
            <person name="Klaenhammer T.R."/>
            <person name="Caufield P.W."/>
            <person name="Cui Y."/>
            <person name="Zhang H."/>
            <person name="O'Toole P.W."/>
        </authorList>
    </citation>
    <scope>NUCLEOTIDE SEQUENCE [LARGE SCALE GENOMIC DNA]</scope>
    <source>
        <strain evidence="1 2">DSM 21775</strain>
    </source>
</reference>
<dbReference type="STRING" id="1423803.FD13_GL001118"/>
<protein>
    <submittedName>
        <fullName evidence="1">Uncharacterized protein</fullName>
    </submittedName>
</protein>
<dbReference type="PATRIC" id="fig|1423803.3.peg.1134"/>
<organism evidence="1 2">
    <name type="scientific">Levilactobacillus senmaizukei DSM 21775 = NBRC 103853</name>
    <dbReference type="NCBI Taxonomy" id="1423803"/>
    <lineage>
        <taxon>Bacteria</taxon>
        <taxon>Bacillati</taxon>
        <taxon>Bacillota</taxon>
        <taxon>Bacilli</taxon>
        <taxon>Lactobacillales</taxon>
        <taxon>Lactobacillaceae</taxon>
        <taxon>Levilactobacillus</taxon>
    </lineage>
</organism>
<sequence length="79" mass="8404">MQSNTILSDVSTSSNIDGKTIHIKYTMTFPADSYVIYGGLDVDQDVATTAFKGATATDMYAGFKTLILATLNKESGASE</sequence>
<name>A0A0R2DBZ4_9LACO</name>
<evidence type="ECO:0000313" key="2">
    <source>
        <dbReference type="Proteomes" id="UP000051589"/>
    </source>
</evidence>
<evidence type="ECO:0000313" key="1">
    <source>
        <dbReference type="EMBL" id="KRN01358.1"/>
    </source>
</evidence>
<dbReference type="AlphaFoldDB" id="A0A0R2DBZ4"/>
<proteinExistence type="predicted"/>
<gene>
    <name evidence="1" type="ORF">FD13_GL001118</name>
</gene>
<dbReference type="Proteomes" id="UP000051589">
    <property type="component" value="Unassembled WGS sequence"/>
</dbReference>
<keyword evidence="2" id="KW-1185">Reference proteome</keyword>